<keyword evidence="3" id="KW-0677">Repeat</keyword>
<gene>
    <name evidence="9" type="ORF">MNOR_LOCUS29501</name>
</gene>
<evidence type="ECO:0000256" key="6">
    <source>
        <dbReference type="ARBA" id="ARBA00023303"/>
    </source>
</evidence>
<evidence type="ECO:0000256" key="7">
    <source>
        <dbReference type="PROSITE-ProRule" id="PRU00023"/>
    </source>
</evidence>
<keyword evidence="2" id="KW-0716">Sensory transduction</keyword>
<dbReference type="PANTHER" id="PTHR47143:SF4">
    <property type="entry name" value="TRANSIENT RECEPTOR POTENTIAL CATION CHANNEL PROTEIN PAINLESS"/>
    <property type="match status" value="1"/>
</dbReference>
<organism evidence="9 10">
    <name type="scientific">Meganyctiphanes norvegica</name>
    <name type="common">Northern krill</name>
    <name type="synonym">Thysanopoda norvegica</name>
    <dbReference type="NCBI Taxonomy" id="48144"/>
    <lineage>
        <taxon>Eukaryota</taxon>
        <taxon>Metazoa</taxon>
        <taxon>Ecdysozoa</taxon>
        <taxon>Arthropoda</taxon>
        <taxon>Crustacea</taxon>
        <taxon>Multicrustacea</taxon>
        <taxon>Malacostraca</taxon>
        <taxon>Eumalacostraca</taxon>
        <taxon>Eucarida</taxon>
        <taxon>Euphausiacea</taxon>
        <taxon>Euphausiidae</taxon>
        <taxon>Meganyctiphanes</taxon>
    </lineage>
</organism>
<dbReference type="Proteomes" id="UP001497623">
    <property type="component" value="Unassembled WGS sequence"/>
</dbReference>
<keyword evidence="1" id="KW-0813">Transport</keyword>
<keyword evidence="6" id="KW-0407">Ion channel</keyword>
<dbReference type="GO" id="GO:0034220">
    <property type="term" value="P:monoatomic ion transmembrane transport"/>
    <property type="evidence" value="ECO:0007669"/>
    <property type="project" value="UniProtKB-KW"/>
</dbReference>
<dbReference type="Pfam" id="PF12796">
    <property type="entry name" value="Ank_2"/>
    <property type="match status" value="1"/>
</dbReference>
<evidence type="ECO:0008006" key="11">
    <source>
        <dbReference type="Google" id="ProtNLM"/>
    </source>
</evidence>
<evidence type="ECO:0000256" key="3">
    <source>
        <dbReference type="ARBA" id="ARBA00022737"/>
    </source>
</evidence>
<dbReference type="Pfam" id="PF00023">
    <property type="entry name" value="Ank"/>
    <property type="match status" value="1"/>
</dbReference>
<accession>A0AAV2RY20</accession>
<dbReference type="PANTHER" id="PTHR47143">
    <property type="entry name" value="TRANSIENT RECEPTOR POTENTIAL CATION CHANNEL PROTEIN PAINLESS"/>
    <property type="match status" value="1"/>
</dbReference>
<feature type="transmembrane region" description="Helical" evidence="8">
    <location>
        <begin position="343"/>
        <end position="369"/>
    </location>
</feature>
<dbReference type="EMBL" id="CAXKWB010034277">
    <property type="protein sequence ID" value="CAL4144376.1"/>
    <property type="molecule type" value="Genomic_DNA"/>
</dbReference>
<evidence type="ECO:0000313" key="10">
    <source>
        <dbReference type="Proteomes" id="UP001497623"/>
    </source>
</evidence>
<keyword evidence="8" id="KW-0472">Membrane</keyword>
<dbReference type="Gene3D" id="1.25.40.20">
    <property type="entry name" value="Ankyrin repeat-containing domain"/>
    <property type="match status" value="1"/>
</dbReference>
<dbReference type="SMART" id="SM00248">
    <property type="entry name" value="ANK"/>
    <property type="match status" value="4"/>
</dbReference>
<sequence length="790" mass="91525">MNAAFKVNGDQESVTLIINPPEEDEDSVHDPGGMKDSIPISNGGPHVNLKFETELSDEERSMTEEGTTYKQGHRESIESRKSFMKLMDTRLTQLAKKDHSVLFQSCNLGLTEKVKFLLEAGIPPDIKCNDKDLEYPLNAACFKGYHEVVKILIDYMEKHSMKECFKNTDKWGNTPLMCTALGSIRDTDNKSDIMNMKVDYFKCMEMLVQYKESFNIDAQNHSNNTALHFAVQLRKNMSYTKLLMSNGANFDIPNNNGVTQISKISYSMMEEILDSCIMNITPENIDNLSNENVNIKLDFSIFSNSSSEIKLIETIAQSSKLKKLLNHPLISVFRNIKWNKIKLLSIFNLCTYIAYFVFLMTYIVLFHIIDDIEMNDTYEQHELPVKIIIAIICIYMSFRELSQLYLLKLHYFMMLDNYLEMSLIGLTFYLLYYDCHIIASWVVMLSMVEVYFLIEKWHLSDQVAFYFSMFKMVFITISKLLLFLSILILAFSLNYILLSKGRNENSTINARSFGNAIIKVIVKSIGEIDFDLKGLNESKMSVTECLMLLIFIFVVILVSMNLMNAIAVSDLRKLRKEAEFECFKKRWEGIVCHDKSKESIFGRFLKDSSVFNCFPDKCLVIRPNRYPITWVKCKGHVCSIPRYCPILIVKNVVNYFKGLFGKIDNTNTYENKLNLCLNCREVWANEDHKCTHKHKTYLQDLPSKLEQVAVRHTKGKIVVKEKNEEKDLNIRLSKLCSEFNYMKKNIENIQKRVLLNEKKVKSKLSVERIETITEFIRGVLTEEAQDNLES</sequence>
<dbReference type="GO" id="GO:0022857">
    <property type="term" value="F:transmembrane transporter activity"/>
    <property type="evidence" value="ECO:0007669"/>
    <property type="project" value="TreeGrafter"/>
</dbReference>
<name>A0AAV2RY20_MEGNR</name>
<protein>
    <recommendedName>
        <fullName evidence="11">Transient receptor potential cation channel subfamily A member 1</fullName>
    </recommendedName>
</protein>
<dbReference type="GO" id="GO:1902495">
    <property type="term" value="C:transmembrane transporter complex"/>
    <property type="evidence" value="ECO:0007669"/>
    <property type="project" value="TreeGrafter"/>
</dbReference>
<proteinExistence type="predicted"/>
<reference evidence="9 10" key="1">
    <citation type="submission" date="2024-05" db="EMBL/GenBank/DDBJ databases">
        <authorList>
            <person name="Wallberg A."/>
        </authorList>
    </citation>
    <scope>NUCLEOTIDE SEQUENCE [LARGE SCALE GENOMIC DNA]</scope>
</reference>
<keyword evidence="8" id="KW-1133">Transmembrane helix</keyword>
<keyword evidence="8" id="KW-0812">Transmembrane</keyword>
<evidence type="ECO:0000256" key="4">
    <source>
        <dbReference type="ARBA" id="ARBA00023043"/>
    </source>
</evidence>
<feature type="transmembrane region" description="Helical" evidence="8">
    <location>
        <begin position="381"/>
        <end position="398"/>
    </location>
</feature>
<evidence type="ECO:0000256" key="5">
    <source>
        <dbReference type="ARBA" id="ARBA00023065"/>
    </source>
</evidence>
<evidence type="ECO:0000256" key="1">
    <source>
        <dbReference type="ARBA" id="ARBA00022448"/>
    </source>
</evidence>
<dbReference type="AlphaFoldDB" id="A0AAV2RY20"/>
<feature type="transmembrane region" description="Helical" evidence="8">
    <location>
        <begin position="546"/>
        <end position="567"/>
    </location>
</feature>
<keyword evidence="5" id="KW-0406">Ion transport</keyword>
<dbReference type="InterPro" id="IPR052076">
    <property type="entry name" value="TRP_cation_channel"/>
</dbReference>
<dbReference type="PROSITE" id="PS50088">
    <property type="entry name" value="ANK_REPEAT"/>
    <property type="match status" value="1"/>
</dbReference>
<evidence type="ECO:0000256" key="2">
    <source>
        <dbReference type="ARBA" id="ARBA00022606"/>
    </source>
</evidence>
<feature type="repeat" description="ANK" evidence="7">
    <location>
        <begin position="222"/>
        <end position="255"/>
    </location>
</feature>
<dbReference type="PROSITE" id="PS50297">
    <property type="entry name" value="ANK_REP_REGION"/>
    <property type="match status" value="1"/>
</dbReference>
<dbReference type="SUPFAM" id="SSF48403">
    <property type="entry name" value="Ankyrin repeat"/>
    <property type="match status" value="1"/>
</dbReference>
<keyword evidence="4 7" id="KW-0040">ANK repeat</keyword>
<comment type="caution">
    <text evidence="9">The sequence shown here is derived from an EMBL/GenBank/DDBJ whole genome shotgun (WGS) entry which is preliminary data.</text>
</comment>
<feature type="transmembrane region" description="Helical" evidence="8">
    <location>
        <begin position="474"/>
        <end position="497"/>
    </location>
</feature>
<keyword evidence="10" id="KW-1185">Reference proteome</keyword>
<feature type="transmembrane region" description="Helical" evidence="8">
    <location>
        <begin position="410"/>
        <end position="431"/>
    </location>
</feature>
<evidence type="ECO:0000313" key="9">
    <source>
        <dbReference type="EMBL" id="CAL4144376.1"/>
    </source>
</evidence>
<evidence type="ECO:0000256" key="8">
    <source>
        <dbReference type="SAM" id="Phobius"/>
    </source>
</evidence>
<dbReference type="InterPro" id="IPR036770">
    <property type="entry name" value="Ankyrin_rpt-contain_sf"/>
</dbReference>
<feature type="transmembrane region" description="Helical" evidence="8">
    <location>
        <begin position="437"/>
        <end position="454"/>
    </location>
</feature>
<dbReference type="InterPro" id="IPR002110">
    <property type="entry name" value="Ankyrin_rpt"/>
</dbReference>